<gene>
    <name evidence="8" type="ORF">F5Z01DRAFT_635310</name>
</gene>
<feature type="transmembrane region" description="Helical" evidence="6">
    <location>
        <begin position="42"/>
        <end position="67"/>
    </location>
</feature>
<feature type="transmembrane region" description="Helical" evidence="6">
    <location>
        <begin position="205"/>
        <end position="225"/>
    </location>
</feature>
<keyword evidence="9" id="KW-1185">Reference proteome</keyword>
<dbReference type="InterPro" id="IPR052337">
    <property type="entry name" value="SAT4-like"/>
</dbReference>
<feature type="transmembrane region" description="Helical" evidence="6">
    <location>
        <begin position="12"/>
        <end position="30"/>
    </location>
</feature>
<dbReference type="GO" id="GO:0016020">
    <property type="term" value="C:membrane"/>
    <property type="evidence" value="ECO:0007669"/>
    <property type="project" value="UniProtKB-SubCell"/>
</dbReference>
<reference evidence="8" key="1">
    <citation type="journal article" date="2021" name="IMA Fungus">
        <title>Genomic characterization of three marine fungi, including Emericellopsis atlantica sp. nov. with signatures of a generalist lifestyle and marine biomass degradation.</title>
        <authorList>
            <person name="Hagestad O.C."/>
            <person name="Hou L."/>
            <person name="Andersen J.H."/>
            <person name="Hansen E.H."/>
            <person name="Altermark B."/>
            <person name="Li C."/>
            <person name="Kuhnert E."/>
            <person name="Cox R.J."/>
            <person name="Crous P.W."/>
            <person name="Spatafora J.W."/>
            <person name="Lail K."/>
            <person name="Amirebrahimi M."/>
            <person name="Lipzen A."/>
            <person name="Pangilinan J."/>
            <person name="Andreopoulos W."/>
            <person name="Hayes R.D."/>
            <person name="Ng V."/>
            <person name="Grigoriev I.V."/>
            <person name="Jackson S.A."/>
            <person name="Sutton T.D.S."/>
            <person name="Dobson A.D.W."/>
            <person name="Rama T."/>
        </authorList>
    </citation>
    <scope>NUCLEOTIDE SEQUENCE</scope>
    <source>
        <strain evidence="8">TS7</strain>
    </source>
</reference>
<dbReference type="GeneID" id="70293043"/>
<evidence type="ECO:0000256" key="5">
    <source>
        <dbReference type="ARBA" id="ARBA00038359"/>
    </source>
</evidence>
<comment type="similarity">
    <text evidence="5">Belongs to the SAT4 family.</text>
</comment>
<feature type="transmembrane region" description="Helical" evidence="6">
    <location>
        <begin position="237"/>
        <end position="259"/>
    </location>
</feature>
<keyword evidence="2 6" id="KW-0812">Transmembrane</keyword>
<name>A0A9P8CR06_9HYPO</name>
<sequence length="356" mass="38532">MAESQAPVLNSVAIAFAVITFIAISLRLWSRFFIVQSVGSDDWLICVAALLSWAFIGCTLAAVQHGMGQHYDAVEKLGTENLVTYSQIVWLSSIFYNACLGFIKISVLALYKRLGDARLTKLSMIMIGVICCQAGGNVLACIFQCAPVQAAYDITVPKEDKKCININAFYLANAAVNILTDVMTYTLPVPLIIKIQLPRRQKIGLGVILSLGLFACVSSIVRITYVPPMLTSKDATWVISGAMYWSVIETNVGILASSIPSFKTIATRYAPKLLGSSHKSGSKRSGFKMMNMGSSGKRGYAGGTVNDHGVAKPRLETTVGHGYSGENSEEDLVDYTGHIKVTTEITHTGDDLGRRV</sequence>
<evidence type="ECO:0000313" key="8">
    <source>
        <dbReference type="EMBL" id="KAG9255690.1"/>
    </source>
</evidence>
<dbReference type="OrthoDB" id="5393606at2759"/>
<evidence type="ECO:0000256" key="2">
    <source>
        <dbReference type="ARBA" id="ARBA00022692"/>
    </source>
</evidence>
<dbReference type="EMBL" id="MU251250">
    <property type="protein sequence ID" value="KAG9255690.1"/>
    <property type="molecule type" value="Genomic_DNA"/>
</dbReference>
<feature type="domain" description="Rhodopsin" evidence="7">
    <location>
        <begin position="26"/>
        <end position="266"/>
    </location>
</feature>
<dbReference type="Pfam" id="PF20684">
    <property type="entry name" value="Fung_rhodopsin"/>
    <property type="match status" value="1"/>
</dbReference>
<keyword evidence="4 6" id="KW-0472">Membrane</keyword>
<evidence type="ECO:0000313" key="9">
    <source>
        <dbReference type="Proteomes" id="UP000887229"/>
    </source>
</evidence>
<comment type="caution">
    <text evidence="8">The sequence shown here is derived from an EMBL/GenBank/DDBJ whole genome shotgun (WGS) entry which is preliminary data.</text>
</comment>
<accession>A0A9P8CR06</accession>
<evidence type="ECO:0000259" key="7">
    <source>
        <dbReference type="Pfam" id="PF20684"/>
    </source>
</evidence>
<keyword evidence="3 6" id="KW-1133">Transmembrane helix</keyword>
<dbReference type="Proteomes" id="UP000887229">
    <property type="component" value="Unassembled WGS sequence"/>
</dbReference>
<evidence type="ECO:0000256" key="4">
    <source>
        <dbReference type="ARBA" id="ARBA00023136"/>
    </source>
</evidence>
<dbReference type="PANTHER" id="PTHR33048:SF114">
    <property type="entry name" value="MEMBRANE PROTEIN PTH11-LIKE, PUTATIVE (AFU_ORTHOLOGUE AFUA_7G06620)-RELATED"/>
    <property type="match status" value="1"/>
</dbReference>
<protein>
    <submittedName>
        <fullName evidence="8">Integral membrane protein</fullName>
    </submittedName>
</protein>
<comment type="subcellular location">
    <subcellularLocation>
        <location evidence="1">Membrane</location>
        <topology evidence="1">Multi-pass membrane protein</topology>
    </subcellularLocation>
</comment>
<dbReference type="PANTHER" id="PTHR33048">
    <property type="entry name" value="PTH11-LIKE INTEGRAL MEMBRANE PROTEIN (AFU_ORTHOLOGUE AFUA_5G11245)"/>
    <property type="match status" value="1"/>
</dbReference>
<dbReference type="RefSeq" id="XP_046119614.1">
    <property type="nucleotide sequence ID" value="XM_046262140.1"/>
</dbReference>
<evidence type="ECO:0000256" key="6">
    <source>
        <dbReference type="SAM" id="Phobius"/>
    </source>
</evidence>
<feature type="transmembrane region" description="Helical" evidence="6">
    <location>
        <begin position="87"/>
        <end position="111"/>
    </location>
</feature>
<dbReference type="InterPro" id="IPR049326">
    <property type="entry name" value="Rhodopsin_dom_fungi"/>
</dbReference>
<proteinExistence type="inferred from homology"/>
<feature type="transmembrane region" description="Helical" evidence="6">
    <location>
        <begin position="123"/>
        <end position="150"/>
    </location>
</feature>
<evidence type="ECO:0000256" key="1">
    <source>
        <dbReference type="ARBA" id="ARBA00004141"/>
    </source>
</evidence>
<dbReference type="AlphaFoldDB" id="A0A9P8CR06"/>
<evidence type="ECO:0000256" key="3">
    <source>
        <dbReference type="ARBA" id="ARBA00022989"/>
    </source>
</evidence>
<organism evidence="8 9">
    <name type="scientific">Emericellopsis atlantica</name>
    <dbReference type="NCBI Taxonomy" id="2614577"/>
    <lineage>
        <taxon>Eukaryota</taxon>
        <taxon>Fungi</taxon>
        <taxon>Dikarya</taxon>
        <taxon>Ascomycota</taxon>
        <taxon>Pezizomycotina</taxon>
        <taxon>Sordariomycetes</taxon>
        <taxon>Hypocreomycetidae</taxon>
        <taxon>Hypocreales</taxon>
        <taxon>Bionectriaceae</taxon>
        <taxon>Emericellopsis</taxon>
    </lineage>
</organism>